<reference evidence="1 2" key="1">
    <citation type="submission" date="2018-10" db="EMBL/GenBank/DDBJ databases">
        <title>Sequencing the genomes of 1000 actinobacteria strains.</title>
        <authorList>
            <person name="Klenk H.-P."/>
        </authorList>
    </citation>
    <scope>NUCLEOTIDE SEQUENCE [LARGE SCALE GENOMIC DNA]</scope>
    <source>
        <strain evidence="1 2">DSM 43800</strain>
    </source>
</reference>
<evidence type="ECO:0008006" key="3">
    <source>
        <dbReference type="Google" id="ProtNLM"/>
    </source>
</evidence>
<evidence type="ECO:0000313" key="1">
    <source>
        <dbReference type="EMBL" id="RKT55374.1"/>
    </source>
</evidence>
<protein>
    <recommendedName>
        <fullName evidence="3">Glycosyl transferase family 1</fullName>
    </recommendedName>
</protein>
<dbReference type="AlphaFoldDB" id="A0A495W1V2"/>
<proteinExistence type="predicted"/>
<name>A0A495W1V2_9PSEU</name>
<accession>A0A495W1V2</accession>
<dbReference type="Proteomes" id="UP000282084">
    <property type="component" value="Unassembled WGS sequence"/>
</dbReference>
<dbReference type="Gene3D" id="3.40.50.2000">
    <property type="entry name" value="Glycogen Phosphorylase B"/>
    <property type="match status" value="1"/>
</dbReference>
<comment type="caution">
    <text evidence="1">The sequence shown here is derived from an EMBL/GenBank/DDBJ whole genome shotgun (WGS) entry which is preliminary data.</text>
</comment>
<gene>
    <name evidence="1" type="ORF">C8E97_4042</name>
</gene>
<dbReference type="SUPFAM" id="SSF53756">
    <property type="entry name" value="UDP-Glycosyltransferase/glycogen phosphorylase"/>
    <property type="match status" value="1"/>
</dbReference>
<organism evidence="1 2">
    <name type="scientific">Saccharothrix australiensis</name>
    <dbReference type="NCBI Taxonomy" id="2072"/>
    <lineage>
        <taxon>Bacteria</taxon>
        <taxon>Bacillati</taxon>
        <taxon>Actinomycetota</taxon>
        <taxon>Actinomycetes</taxon>
        <taxon>Pseudonocardiales</taxon>
        <taxon>Pseudonocardiaceae</taxon>
        <taxon>Saccharothrix</taxon>
    </lineage>
</organism>
<dbReference type="EMBL" id="RBXO01000001">
    <property type="protein sequence ID" value="RKT55374.1"/>
    <property type="molecule type" value="Genomic_DNA"/>
</dbReference>
<sequence length="346" mass="37210">MLTGRVVYAGFEVQFPVGGNRLLTEHVALLAAAGVDAYRWSPTPGFRYDWFDDDVPTLSGAELDLSADDLLVVPELTVLPGRDPAPGGRKAIFVQGHFLTFLTCPDLDPYPGWGTPPALWTVSRDGVEVLSRALPGLSPRLIPNPIDARMFRPAAKTPSIAWMSRKRPAESALLKQILRNDPRSAGVELRDLRGLTHGEVAEALADTSVFVALGAPEGEGFGLPVAEALASGCLVTGYGLGGGDELFEAPSAWPVPNLRTVELADRALDLVRLPDQDRVRDAGRRWLVERYNAEQTTKALLAAVEAARAIPAEDTRAVHPSAWEAELMRIIAPYAAPMAAAGKPED</sequence>
<evidence type="ECO:0000313" key="2">
    <source>
        <dbReference type="Proteomes" id="UP000282084"/>
    </source>
</evidence>
<keyword evidence="2" id="KW-1185">Reference proteome</keyword>